<evidence type="ECO:0000313" key="3">
    <source>
        <dbReference type="Proteomes" id="UP000325315"/>
    </source>
</evidence>
<protein>
    <submittedName>
        <fullName evidence="2">Retrotransposon gag protein</fullName>
    </submittedName>
</protein>
<name>A0A5B6VBL0_9ROSI</name>
<dbReference type="InterPro" id="IPR056924">
    <property type="entry name" value="SH3_Tf2-1"/>
</dbReference>
<organism evidence="2 3">
    <name type="scientific">Gossypium australe</name>
    <dbReference type="NCBI Taxonomy" id="47621"/>
    <lineage>
        <taxon>Eukaryota</taxon>
        <taxon>Viridiplantae</taxon>
        <taxon>Streptophyta</taxon>
        <taxon>Embryophyta</taxon>
        <taxon>Tracheophyta</taxon>
        <taxon>Spermatophyta</taxon>
        <taxon>Magnoliopsida</taxon>
        <taxon>eudicotyledons</taxon>
        <taxon>Gunneridae</taxon>
        <taxon>Pentapetalae</taxon>
        <taxon>rosids</taxon>
        <taxon>malvids</taxon>
        <taxon>Malvales</taxon>
        <taxon>Malvaceae</taxon>
        <taxon>Malvoideae</taxon>
        <taxon>Gossypium</taxon>
    </lineage>
</organism>
<dbReference type="AlphaFoldDB" id="A0A5B6VBL0"/>
<proteinExistence type="predicted"/>
<feature type="domain" description="Tf2-1-like SH3-like" evidence="1">
    <location>
        <begin position="111"/>
        <end position="151"/>
    </location>
</feature>
<dbReference type="Pfam" id="PF24626">
    <property type="entry name" value="SH3_Tf2-1"/>
    <property type="match status" value="1"/>
</dbReference>
<dbReference type="OrthoDB" id="1909122at2759"/>
<reference evidence="3" key="1">
    <citation type="journal article" date="2019" name="Plant Biotechnol. J.">
        <title>Genome sequencing of the Australian wild diploid species Gossypium australe highlights disease resistance and delayed gland morphogenesis.</title>
        <authorList>
            <person name="Cai Y."/>
            <person name="Cai X."/>
            <person name="Wang Q."/>
            <person name="Wang P."/>
            <person name="Zhang Y."/>
            <person name="Cai C."/>
            <person name="Xu Y."/>
            <person name="Wang K."/>
            <person name="Zhou Z."/>
            <person name="Wang C."/>
            <person name="Geng S."/>
            <person name="Li B."/>
            <person name="Dong Q."/>
            <person name="Hou Y."/>
            <person name="Wang H."/>
            <person name="Ai P."/>
            <person name="Liu Z."/>
            <person name="Yi F."/>
            <person name="Sun M."/>
            <person name="An G."/>
            <person name="Cheng J."/>
            <person name="Zhang Y."/>
            <person name="Shi Q."/>
            <person name="Xie Y."/>
            <person name="Shi X."/>
            <person name="Chang Y."/>
            <person name="Huang F."/>
            <person name="Chen Y."/>
            <person name="Hong S."/>
            <person name="Mi L."/>
            <person name="Sun Q."/>
            <person name="Zhang L."/>
            <person name="Zhou B."/>
            <person name="Peng R."/>
            <person name="Zhang X."/>
            <person name="Liu F."/>
        </authorList>
    </citation>
    <scope>NUCLEOTIDE SEQUENCE [LARGE SCALE GENOMIC DNA]</scope>
    <source>
        <strain evidence="3">cv. PA1801</strain>
    </source>
</reference>
<comment type="caution">
    <text evidence="2">The sequence shown here is derived from an EMBL/GenBank/DDBJ whole genome shotgun (WGS) entry which is preliminary data.</text>
</comment>
<gene>
    <name evidence="2" type="ORF">EPI10_001610</name>
</gene>
<dbReference type="EMBL" id="SMMG02000007">
    <property type="protein sequence ID" value="KAA3466522.1"/>
    <property type="molecule type" value="Genomic_DNA"/>
</dbReference>
<dbReference type="Proteomes" id="UP000325315">
    <property type="component" value="Unassembled WGS sequence"/>
</dbReference>
<evidence type="ECO:0000259" key="1">
    <source>
        <dbReference type="Pfam" id="PF24626"/>
    </source>
</evidence>
<dbReference type="PANTHER" id="PTHR46148">
    <property type="entry name" value="CHROMO DOMAIN-CONTAINING PROTEIN"/>
    <property type="match status" value="1"/>
</dbReference>
<dbReference type="PANTHER" id="PTHR46148:SF44">
    <property type="entry name" value="GAG-POL POLYPROTEIN"/>
    <property type="match status" value="1"/>
</dbReference>
<accession>A0A5B6VBL0</accession>
<keyword evidence="3" id="KW-1185">Reference proteome</keyword>
<sequence length="151" mass="17618">MILKSSDYTVCRCRLFFTVIHDSPLDSRILEDMLRCCILELKQSSIKMVPYEAFYGRKCRTPLYWTGLSEKKLLGIDLICEIEEKSEATSDRQKSYANLKRKDIEFQVGNMKKVLRFGRKGKLSLRFISLYEVIVRIGPVAYHLILPSELE</sequence>
<evidence type="ECO:0000313" key="2">
    <source>
        <dbReference type="EMBL" id="KAA3466522.1"/>
    </source>
</evidence>